<dbReference type="InterPro" id="IPR004869">
    <property type="entry name" value="MMPL_dom"/>
</dbReference>
<evidence type="ECO:0000256" key="6">
    <source>
        <dbReference type="SAM" id="Phobius"/>
    </source>
</evidence>
<dbReference type="OrthoDB" id="9803781at2"/>
<feature type="transmembrane region" description="Helical" evidence="6">
    <location>
        <begin position="751"/>
        <end position="770"/>
    </location>
</feature>
<feature type="transmembrane region" description="Helical" evidence="6">
    <location>
        <begin position="195"/>
        <end position="211"/>
    </location>
</feature>
<evidence type="ECO:0000259" key="7">
    <source>
        <dbReference type="PROSITE" id="PS50156"/>
    </source>
</evidence>
<dbReference type="KEGG" id="bsan:CHH28_07360"/>
<evidence type="ECO:0000256" key="4">
    <source>
        <dbReference type="ARBA" id="ARBA00022989"/>
    </source>
</evidence>
<dbReference type="CDD" id="cd16329">
    <property type="entry name" value="LolA_like"/>
    <property type="match status" value="1"/>
</dbReference>
<dbReference type="AlphaFoldDB" id="A0A222FPZ9"/>
<dbReference type="SUPFAM" id="SSF82866">
    <property type="entry name" value="Multidrug efflux transporter AcrB transmembrane domain"/>
    <property type="match status" value="2"/>
</dbReference>
<feature type="transmembrane region" description="Helical" evidence="6">
    <location>
        <begin position="685"/>
        <end position="702"/>
    </location>
</feature>
<protein>
    <submittedName>
        <fullName evidence="8">Patched family protein</fullName>
    </submittedName>
</protein>
<feature type="transmembrane region" description="Helical" evidence="6">
    <location>
        <begin position="381"/>
        <end position="401"/>
    </location>
</feature>
<feature type="transmembrane region" description="Helical" evidence="6">
    <location>
        <begin position="218"/>
        <end position="245"/>
    </location>
</feature>
<dbReference type="InterPro" id="IPR050545">
    <property type="entry name" value="Mycobact_MmpL"/>
</dbReference>
<feature type="transmembrane region" description="Helical" evidence="6">
    <location>
        <begin position="611"/>
        <end position="631"/>
    </location>
</feature>
<dbReference type="PANTHER" id="PTHR33406">
    <property type="entry name" value="MEMBRANE PROTEIN MJ1562-RELATED"/>
    <property type="match status" value="1"/>
</dbReference>
<feature type="domain" description="SSD" evidence="7">
    <location>
        <begin position="217"/>
        <end position="346"/>
    </location>
</feature>
<organism evidence="8 9">
    <name type="scientific">Bacterioplanes sanyensis</name>
    <dbReference type="NCBI Taxonomy" id="1249553"/>
    <lineage>
        <taxon>Bacteria</taxon>
        <taxon>Pseudomonadati</taxon>
        <taxon>Pseudomonadota</taxon>
        <taxon>Gammaproteobacteria</taxon>
        <taxon>Oceanospirillales</taxon>
        <taxon>Oceanospirillaceae</taxon>
        <taxon>Bacterioplanes</taxon>
    </lineage>
</organism>
<feature type="transmembrane region" description="Helical" evidence="6">
    <location>
        <begin position="251"/>
        <end position="269"/>
    </location>
</feature>
<evidence type="ECO:0000256" key="3">
    <source>
        <dbReference type="ARBA" id="ARBA00022692"/>
    </source>
</evidence>
<dbReference type="PROSITE" id="PS50156">
    <property type="entry name" value="SSD"/>
    <property type="match status" value="1"/>
</dbReference>
<feature type="transmembrane region" description="Helical" evidence="6">
    <location>
        <begin position="586"/>
        <end position="604"/>
    </location>
</feature>
<keyword evidence="4 6" id="KW-1133">Transmembrane helix</keyword>
<evidence type="ECO:0000256" key="1">
    <source>
        <dbReference type="ARBA" id="ARBA00004651"/>
    </source>
</evidence>
<sequence>MMVCAAGLRGLQKDTRADAFLAPDNPALVYKDKVREIFGLSDPLVVAIEASTEQGIYHPAVLQLISELTEQLNELEMINAERTVSLATEDNIVGSAEGMEVAPFYDLLAQGGGADIRQALDNFPLYQGMLVARDGHMTIIAMELYDDGQAEQAYRAVEAVIAQQTLPDATQIHLAGEGAVLGFLGHYIDRDASRLNPLAGLIITIMLVVAFRRFSPALLGNVIIAAAVLMTLGLMSYAGVSFFVITNAMPVILIGMAVADSIHIFSHYYQLQVEHPQWDKKRCVEHAVITMVRPVTLTTLTTMAGFWGLYASSYMPPFEYFGLFTALGVFIAWYYSLAVLPAFLVIFKPSVSRRWVQRTNADDVFSRLVATLGKISLARPAITVSIFALFAIIAAMLATGVRVNENRINTFHPSEAIYQADQTINSHMDGTNTLNIIVSAAAPEGLFDPQALQKIASLQRYAESLPHVNGSSSIVDYIKQMNKALHEDRASEYRLPNSAEQIAQYFLLYASSGDPASLEEEIDYDYRLANVRLNLDTASFVATRPVIEALQAYIGQHFNSDQLQANLSGRIHVNYHWIKDLGPSHALSVLISLGCVLLVSALLFRSLAAGVLATLPVIFSIVTVYAAMAWWQIDLGIGTSMFAAVAIGLGIDFAIHTLERLQKLMQQHHSEDSTFAELYRSTGRALLFNYLAIALGFGVLISSQVVPLTYFGSIVVVSVSMSFVAALTLLPALVKWLRPNIIYIGQVEPNAFGAPMYGWVLIALTLVVTATSSDVQAQTLTADDIAQRVNAVDDGQQVTSQLLMTLTDSRGKQRQRQTTTVRKYFGDDKKTLFFFNSPNSVRGTGFLTFDYADYDRDDDQWLYLPALRKVRRISSSDRGDYFMGTDFTYEDIKQNGRISLEDYQLSISGTDAELIHLSAAAKNKEIADELGYGRVIFTVRRDHWLVIKAQYFDPKDKLLKTTLFEDIRQVDGIWTRHRLVCDNHLSGHRSVFDFSNVDYQSEVSDGLFTKQRLRRGL</sequence>
<keyword evidence="3 6" id="KW-0812">Transmembrane</keyword>
<evidence type="ECO:0000313" key="8">
    <source>
        <dbReference type="EMBL" id="ASP40860.1"/>
    </source>
</evidence>
<dbReference type="Gene3D" id="1.20.1640.10">
    <property type="entry name" value="Multidrug efflux transporter AcrB transmembrane domain"/>
    <property type="match status" value="2"/>
</dbReference>
<keyword evidence="2" id="KW-1003">Cell membrane</keyword>
<dbReference type="GO" id="GO:0022857">
    <property type="term" value="F:transmembrane transporter activity"/>
    <property type="evidence" value="ECO:0007669"/>
    <property type="project" value="InterPro"/>
</dbReference>
<dbReference type="GO" id="GO:0005886">
    <property type="term" value="C:plasma membrane"/>
    <property type="evidence" value="ECO:0007669"/>
    <property type="project" value="UniProtKB-SubCell"/>
</dbReference>
<dbReference type="InterPro" id="IPR000731">
    <property type="entry name" value="SSD"/>
</dbReference>
<dbReference type="InterPro" id="IPR033399">
    <property type="entry name" value="TP_0789-like"/>
</dbReference>
<feature type="transmembrane region" description="Helical" evidence="6">
    <location>
        <begin position="637"/>
        <end position="655"/>
    </location>
</feature>
<dbReference type="InterPro" id="IPR001036">
    <property type="entry name" value="Acrflvin-R"/>
</dbReference>
<dbReference type="Pfam" id="PF17131">
    <property type="entry name" value="LolA_like"/>
    <property type="match status" value="1"/>
</dbReference>
<feature type="transmembrane region" description="Helical" evidence="6">
    <location>
        <begin position="290"/>
        <end position="310"/>
    </location>
</feature>
<dbReference type="Proteomes" id="UP000202440">
    <property type="component" value="Chromosome"/>
</dbReference>
<dbReference type="PANTHER" id="PTHR33406:SF13">
    <property type="entry name" value="MEMBRANE PROTEIN YDFJ"/>
    <property type="match status" value="1"/>
</dbReference>
<feature type="transmembrane region" description="Helical" evidence="6">
    <location>
        <begin position="322"/>
        <end position="347"/>
    </location>
</feature>
<accession>A0A222FPZ9</accession>
<dbReference type="Gene3D" id="2.50.20.10">
    <property type="entry name" value="Lipoprotein localisation LolA/LolB/LppX"/>
    <property type="match status" value="1"/>
</dbReference>
<comment type="subcellular location">
    <subcellularLocation>
        <location evidence="1">Cell membrane</location>
        <topology evidence="1">Multi-pass membrane protein</topology>
    </subcellularLocation>
</comment>
<dbReference type="Pfam" id="PF03176">
    <property type="entry name" value="MMPL"/>
    <property type="match status" value="2"/>
</dbReference>
<evidence type="ECO:0000256" key="2">
    <source>
        <dbReference type="ARBA" id="ARBA00022475"/>
    </source>
</evidence>
<dbReference type="EMBL" id="CP022530">
    <property type="protein sequence ID" value="ASP40860.1"/>
    <property type="molecule type" value="Genomic_DNA"/>
</dbReference>
<dbReference type="PRINTS" id="PR00702">
    <property type="entry name" value="ACRIFLAVINRP"/>
</dbReference>
<evidence type="ECO:0000256" key="5">
    <source>
        <dbReference type="ARBA" id="ARBA00023136"/>
    </source>
</evidence>
<reference evidence="8 9" key="1">
    <citation type="submission" date="2017-07" db="EMBL/GenBank/DDBJ databases">
        <title>Annotated genome sequence of Bacterioplanes sanyensis isolated from Red Sea.</title>
        <authorList>
            <person name="Rehman Z.U."/>
        </authorList>
    </citation>
    <scope>NUCLEOTIDE SEQUENCE [LARGE SCALE GENOMIC DNA]</scope>
    <source>
        <strain evidence="8 9">NV9</strain>
    </source>
</reference>
<gene>
    <name evidence="8" type="ORF">CHH28_07360</name>
</gene>
<proteinExistence type="predicted"/>
<evidence type="ECO:0000313" key="9">
    <source>
        <dbReference type="Proteomes" id="UP000202440"/>
    </source>
</evidence>
<feature type="transmembrane region" description="Helical" evidence="6">
    <location>
        <begin position="708"/>
        <end position="730"/>
    </location>
</feature>
<keyword evidence="5 6" id="KW-0472">Membrane</keyword>
<keyword evidence="9" id="KW-1185">Reference proteome</keyword>
<name>A0A222FPZ9_9GAMM</name>